<reference evidence="4" key="1">
    <citation type="submission" date="2019-02" db="EMBL/GenBank/DDBJ databases">
        <authorList>
            <person name="Gruber-Vodicka R. H."/>
            <person name="Seah K. B. B."/>
        </authorList>
    </citation>
    <scope>NUCLEOTIDE SEQUENCE</scope>
    <source>
        <strain evidence="4">BECK_DK161</strain>
    </source>
</reference>
<protein>
    <submittedName>
        <fullName evidence="4">Polyhydroxyalkanoate synthesis repressor PhaR</fullName>
    </submittedName>
</protein>
<feature type="compositionally biased region" description="Basic and acidic residues" evidence="1">
    <location>
        <begin position="190"/>
        <end position="199"/>
    </location>
</feature>
<proteinExistence type="predicted"/>
<gene>
    <name evidence="4" type="ORF">BECKDK2373C_GA0170839_10448</name>
</gene>
<feature type="region of interest" description="Disordered" evidence="1">
    <location>
        <begin position="164"/>
        <end position="199"/>
    </location>
</feature>
<dbReference type="EMBL" id="CAADEY010000044">
    <property type="protein sequence ID" value="VFJ54640.1"/>
    <property type="molecule type" value="Genomic_DNA"/>
</dbReference>
<evidence type="ECO:0000259" key="2">
    <source>
        <dbReference type="Pfam" id="PF05233"/>
    </source>
</evidence>
<dbReference type="InterPro" id="IPR007897">
    <property type="entry name" value="PHB_accumulat"/>
</dbReference>
<feature type="domain" description="PHB accumulation regulatory" evidence="2">
    <location>
        <begin position="86"/>
        <end position="125"/>
    </location>
</feature>
<sequence length="199" mass="23052">MAKAKISQAQAAKRADGPRILKKYSNRRLYDTLLSRYITLADVRALVLNNEEFVVRDARNDHDITRSILLQIIVEQEEEEEEQPLFTMGVLQQMIRIYGDSLQGVFARYLDKNIGLIVRQQQRFRQQVHNVVVRDPVNFLCQLTEQNLSLWEEMHEVIAVKKLGGSKGEPSKDNTEEAPEIRLPISLPMDKMEERPVTH</sequence>
<dbReference type="InterPro" id="IPR012909">
    <property type="entry name" value="PHA_DNA-bd_N"/>
</dbReference>
<accession>A0A450SLT9</accession>
<feature type="domain" description="PHA accumulation regulator DNA-binding N-terminal" evidence="3">
    <location>
        <begin position="20"/>
        <end position="79"/>
    </location>
</feature>
<evidence type="ECO:0000313" key="4">
    <source>
        <dbReference type="EMBL" id="VFJ54640.1"/>
    </source>
</evidence>
<dbReference type="GO" id="GO:0006355">
    <property type="term" value="P:regulation of DNA-templated transcription"/>
    <property type="evidence" value="ECO:0007669"/>
    <property type="project" value="InterPro"/>
</dbReference>
<dbReference type="AlphaFoldDB" id="A0A450SLT9"/>
<evidence type="ECO:0000259" key="3">
    <source>
        <dbReference type="Pfam" id="PF07879"/>
    </source>
</evidence>
<dbReference type="Pfam" id="PF05233">
    <property type="entry name" value="PHB_acc"/>
    <property type="match status" value="1"/>
</dbReference>
<dbReference type="Pfam" id="PF07879">
    <property type="entry name" value="PHB_acc_N"/>
    <property type="match status" value="1"/>
</dbReference>
<evidence type="ECO:0000256" key="1">
    <source>
        <dbReference type="SAM" id="MobiDB-lite"/>
    </source>
</evidence>
<dbReference type="NCBIfam" id="TIGR01848">
    <property type="entry name" value="PHA_reg_PhaR"/>
    <property type="match status" value="1"/>
</dbReference>
<name>A0A450SLT9_9GAMM</name>
<dbReference type="InterPro" id="IPR010134">
    <property type="entry name" value="PHA_reg_PhaR"/>
</dbReference>
<organism evidence="4">
    <name type="scientific">Candidatus Kentrum sp. DK</name>
    <dbReference type="NCBI Taxonomy" id="2126562"/>
    <lineage>
        <taxon>Bacteria</taxon>
        <taxon>Pseudomonadati</taxon>
        <taxon>Pseudomonadota</taxon>
        <taxon>Gammaproteobacteria</taxon>
        <taxon>Candidatus Kentrum</taxon>
    </lineage>
</organism>